<feature type="region of interest" description="Disordered" evidence="1">
    <location>
        <begin position="71"/>
        <end position="90"/>
    </location>
</feature>
<gene>
    <name evidence="3" type="ORF">ACFPP7_15905</name>
</gene>
<organism evidence="3 4">
    <name type="scientific">Polaromonas jejuensis</name>
    <dbReference type="NCBI Taxonomy" id="457502"/>
    <lineage>
        <taxon>Bacteria</taxon>
        <taxon>Pseudomonadati</taxon>
        <taxon>Pseudomonadota</taxon>
        <taxon>Betaproteobacteria</taxon>
        <taxon>Burkholderiales</taxon>
        <taxon>Comamonadaceae</taxon>
        <taxon>Polaromonas</taxon>
    </lineage>
</organism>
<feature type="compositionally biased region" description="Basic and acidic residues" evidence="1">
    <location>
        <begin position="71"/>
        <end position="81"/>
    </location>
</feature>
<evidence type="ECO:0000256" key="2">
    <source>
        <dbReference type="SAM" id="Phobius"/>
    </source>
</evidence>
<feature type="transmembrane region" description="Helical" evidence="2">
    <location>
        <begin position="46"/>
        <end position="65"/>
    </location>
</feature>
<evidence type="ECO:0000256" key="1">
    <source>
        <dbReference type="SAM" id="MobiDB-lite"/>
    </source>
</evidence>
<comment type="caution">
    <text evidence="3">The sequence shown here is derived from an EMBL/GenBank/DDBJ whole genome shotgun (WGS) entry which is preliminary data.</text>
</comment>
<protein>
    <submittedName>
        <fullName evidence="3">Uncharacterized protein</fullName>
    </submittedName>
</protein>
<dbReference type="InterPro" id="IPR036259">
    <property type="entry name" value="MFS_trans_sf"/>
</dbReference>
<dbReference type="RefSeq" id="WP_068832411.1">
    <property type="nucleotide sequence ID" value="NZ_JBHSMX010000024.1"/>
</dbReference>
<keyword evidence="2" id="KW-1133">Transmembrane helix</keyword>
<keyword evidence="4" id="KW-1185">Reference proteome</keyword>
<keyword evidence="2" id="KW-0472">Membrane</keyword>
<dbReference type="Gene3D" id="1.20.1250.20">
    <property type="entry name" value="MFS general substrate transporter like domains"/>
    <property type="match status" value="1"/>
</dbReference>
<feature type="transmembrane region" description="Helical" evidence="2">
    <location>
        <begin position="20"/>
        <end position="40"/>
    </location>
</feature>
<reference evidence="4" key="1">
    <citation type="journal article" date="2019" name="Int. J. Syst. Evol. Microbiol.">
        <title>The Global Catalogue of Microorganisms (GCM) 10K type strain sequencing project: providing services to taxonomists for standard genome sequencing and annotation.</title>
        <authorList>
            <consortium name="The Broad Institute Genomics Platform"/>
            <consortium name="The Broad Institute Genome Sequencing Center for Infectious Disease"/>
            <person name="Wu L."/>
            <person name="Ma J."/>
        </authorList>
    </citation>
    <scope>NUCLEOTIDE SEQUENCE [LARGE SCALE GENOMIC DNA]</scope>
    <source>
        <strain evidence="4">CGMCC 4.7277</strain>
    </source>
</reference>
<evidence type="ECO:0000313" key="4">
    <source>
        <dbReference type="Proteomes" id="UP001596084"/>
    </source>
</evidence>
<evidence type="ECO:0000313" key="3">
    <source>
        <dbReference type="EMBL" id="MFC5522384.1"/>
    </source>
</evidence>
<sequence>MAQTETAPSTIAIVDAHHHFWAGSCGGILIPIVTGMLLQATGSFDAVITFFSACALVYVIATLFIELRHTRQAAREPERPPRRAPPQNGV</sequence>
<accession>A0ABW0QI43</accession>
<dbReference type="Proteomes" id="UP001596084">
    <property type="component" value="Unassembled WGS sequence"/>
</dbReference>
<name>A0ABW0QI43_9BURK</name>
<dbReference type="SUPFAM" id="SSF103473">
    <property type="entry name" value="MFS general substrate transporter"/>
    <property type="match status" value="1"/>
</dbReference>
<dbReference type="EMBL" id="JBHSMX010000024">
    <property type="protein sequence ID" value="MFC5522384.1"/>
    <property type="molecule type" value="Genomic_DNA"/>
</dbReference>
<proteinExistence type="predicted"/>
<keyword evidence="2" id="KW-0812">Transmembrane</keyword>